<keyword evidence="1" id="KW-0812">Transmembrane</keyword>
<proteinExistence type="predicted"/>
<evidence type="ECO:0000313" key="2">
    <source>
        <dbReference type="EMBL" id="KAF2704053.1"/>
    </source>
</evidence>
<organism evidence="2 3">
    <name type="scientific">Pleomassaria siparia CBS 279.74</name>
    <dbReference type="NCBI Taxonomy" id="1314801"/>
    <lineage>
        <taxon>Eukaryota</taxon>
        <taxon>Fungi</taxon>
        <taxon>Dikarya</taxon>
        <taxon>Ascomycota</taxon>
        <taxon>Pezizomycotina</taxon>
        <taxon>Dothideomycetes</taxon>
        <taxon>Pleosporomycetidae</taxon>
        <taxon>Pleosporales</taxon>
        <taxon>Pleomassariaceae</taxon>
        <taxon>Pleomassaria</taxon>
    </lineage>
</organism>
<gene>
    <name evidence="2" type="ORF">K504DRAFT_538509</name>
</gene>
<evidence type="ECO:0000313" key="3">
    <source>
        <dbReference type="Proteomes" id="UP000799428"/>
    </source>
</evidence>
<dbReference type="EMBL" id="MU005784">
    <property type="protein sequence ID" value="KAF2704053.1"/>
    <property type="molecule type" value="Genomic_DNA"/>
</dbReference>
<keyword evidence="3" id="KW-1185">Reference proteome</keyword>
<sequence>MTVTVAVTSSTPILASPSVVGNGPAGDGNAALLEGFVGFVGMTLLINIDGNAAVLEGLVRLVGLVVQPLFIKALTTLPTSAIVVSIRYSSIVSYASHHKTPTPSVSQPVSSSSLRTSEACAESLDLLLSTADLYDTGAHMPNKRAEATPRILMIQSRLCSAVELGWIYFVTTIFLFWVFVGGE</sequence>
<name>A0A6G1JUQ1_9PLEO</name>
<protein>
    <submittedName>
        <fullName evidence="2">Uncharacterized protein</fullName>
    </submittedName>
</protein>
<reference evidence="2" key="1">
    <citation type="journal article" date="2020" name="Stud. Mycol.">
        <title>101 Dothideomycetes genomes: a test case for predicting lifestyles and emergence of pathogens.</title>
        <authorList>
            <person name="Haridas S."/>
            <person name="Albert R."/>
            <person name="Binder M."/>
            <person name="Bloem J."/>
            <person name="Labutti K."/>
            <person name="Salamov A."/>
            <person name="Andreopoulos B."/>
            <person name="Baker S."/>
            <person name="Barry K."/>
            <person name="Bills G."/>
            <person name="Bluhm B."/>
            <person name="Cannon C."/>
            <person name="Castanera R."/>
            <person name="Culley D."/>
            <person name="Daum C."/>
            <person name="Ezra D."/>
            <person name="Gonzalez J."/>
            <person name="Henrissat B."/>
            <person name="Kuo A."/>
            <person name="Liang C."/>
            <person name="Lipzen A."/>
            <person name="Lutzoni F."/>
            <person name="Magnuson J."/>
            <person name="Mondo S."/>
            <person name="Nolan M."/>
            <person name="Ohm R."/>
            <person name="Pangilinan J."/>
            <person name="Park H.-J."/>
            <person name="Ramirez L."/>
            <person name="Alfaro M."/>
            <person name="Sun H."/>
            <person name="Tritt A."/>
            <person name="Yoshinaga Y."/>
            <person name="Zwiers L.-H."/>
            <person name="Turgeon B."/>
            <person name="Goodwin S."/>
            <person name="Spatafora J."/>
            <person name="Crous P."/>
            <person name="Grigoriev I."/>
        </authorList>
    </citation>
    <scope>NUCLEOTIDE SEQUENCE</scope>
    <source>
        <strain evidence="2">CBS 279.74</strain>
    </source>
</reference>
<dbReference type="Proteomes" id="UP000799428">
    <property type="component" value="Unassembled WGS sequence"/>
</dbReference>
<evidence type="ECO:0000256" key="1">
    <source>
        <dbReference type="SAM" id="Phobius"/>
    </source>
</evidence>
<dbReference type="AlphaFoldDB" id="A0A6G1JUQ1"/>
<feature type="transmembrane region" description="Helical" evidence="1">
    <location>
        <begin position="158"/>
        <end position="180"/>
    </location>
</feature>
<keyword evidence="1" id="KW-1133">Transmembrane helix</keyword>
<accession>A0A6G1JUQ1</accession>
<keyword evidence="1" id="KW-0472">Membrane</keyword>